<dbReference type="InterPro" id="IPR004182">
    <property type="entry name" value="GRAM"/>
</dbReference>
<name>A0A914CXZ1_9BILA</name>
<organism evidence="2 3">
    <name type="scientific">Acrobeloides nanus</name>
    <dbReference type="NCBI Taxonomy" id="290746"/>
    <lineage>
        <taxon>Eukaryota</taxon>
        <taxon>Metazoa</taxon>
        <taxon>Ecdysozoa</taxon>
        <taxon>Nematoda</taxon>
        <taxon>Chromadorea</taxon>
        <taxon>Rhabditida</taxon>
        <taxon>Tylenchina</taxon>
        <taxon>Cephalobomorpha</taxon>
        <taxon>Cephaloboidea</taxon>
        <taxon>Cephalobidae</taxon>
        <taxon>Acrobeloides</taxon>
    </lineage>
</organism>
<accession>A0A914CXZ1</accession>
<dbReference type="Pfam" id="PF02893">
    <property type="entry name" value="GRAM"/>
    <property type="match status" value="1"/>
</dbReference>
<sequence length="99" mass="11544">MIETRYFGDIFVTNSRIIFVDRKLQTEFSLPFNIIDHIFYKKRCFAPNFIKILSSENDDHILWNLEFEGDGASQFKHQLKKSSIAEKVSNESFLSGGFS</sequence>
<evidence type="ECO:0000259" key="1">
    <source>
        <dbReference type="Pfam" id="PF02893"/>
    </source>
</evidence>
<dbReference type="Proteomes" id="UP000887540">
    <property type="component" value="Unplaced"/>
</dbReference>
<dbReference type="AlphaFoldDB" id="A0A914CXZ1"/>
<evidence type="ECO:0000313" key="3">
    <source>
        <dbReference type="WBParaSite" id="ACRNAN_scaffold1612.g30468.t1"/>
    </source>
</evidence>
<dbReference type="WBParaSite" id="ACRNAN_scaffold1612.g30468.t1">
    <property type="protein sequence ID" value="ACRNAN_scaffold1612.g30468.t1"/>
    <property type="gene ID" value="ACRNAN_scaffold1612.g30468"/>
</dbReference>
<proteinExistence type="predicted"/>
<feature type="domain" description="GRAM" evidence="1">
    <location>
        <begin position="6"/>
        <end position="81"/>
    </location>
</feature>
<keyword evidence="2" id="KW-1185">Reference proteome</keyword>
<evidence type="ECO:0000313" key="2">
    <source>
        <dbReference type="Proteomes" id="UP000887540"/>
    </source>
</evidence>
<protein>
    <submittedName>
        <fullName evidence="3">GRAM domain-containing protein</fullName>
    </submittedName>
</protein>
<reference evidence="3" key="1">
    <citation type="submission" date="2022-11" db="UniProtKB">
        <authorList>
            <consortium name="WormBaseParasite"/>
        </authorList>
    </citation>
    <scope>IDENTIFICATION</scope>
</reference>